<dbReference type="InterPro" id="IPR036380">
    <property type="entry name" value="Isochorismatase-like_sf"/>
</dbReference>
<dbReference type="InterPro" id="IPR050272">
    <property type="entry name" value="Isochorismatase-like_hydrls"/>
</dbReference>
<dbReference type="SUPFAM" id="SSF52499">
    <property type="entry name" value="Isochorismatase-like hydrolases"/>
    <property type="match status" value="1"/>
</dbReference>
<evidence type="ECO:0000256" key="1">
    <source>
        <dbReference type="ARBA" id="ARBA00022801"/>
    </source>
</evidence>
<dbReference type="Gene3D" id="3.40.50.850">
    <property type="entry name" value="Isochorismatase-like"/>
    <property type="match status" value="1"/>
</dbReference>
<dbReference type="PANTHER" id="PTHR43540:SF6">
    <property type="entry name" value="ISOCHORISMATASE-LIKE DOMAIN-CONTAINING PROTEIN"/>
    <property type="match status" value="1"/>
</dbReference>
<name>A0A381R2A2_9ZZZZ</name>
<reference evidence="3" key="1">
    <citation type="submission" date="2018-05" db="EMBL/GenBank/DDBJ databases">
        <authorList>
            <person name="Lanie J.A."/>
            <person name="Ng W.-L."/>
            <person name="Kazmierczak K.M."/>
            <person name="Andrzejewski T.M."/>
            <person name="Davidsen T.M."/>
            <person name="Wayne K.J."/>
            <person name="Tettelin H."/>
            <person name="Glass J.I."/>
            <person name="Rusch D."/>
            <person name="Podicherti R."/>
            <person name="Tsui H.-C.T."/>
            <person name="Winkler M.E."/>
        </authorList>
    </citation>
    <scope>NUCLEOTIDE SEQUENCE</scope>
</reference>
<protein>
    <recommendedName>
        <fullName evidence="2">Isochorismatase-like domain-containing protein</fullName>
    </recommendedName>
</protein>
<dbReference type="Pfam" id="PF00857">
    <property type="entry name" value="Isochorismatase"/>
    <property type="match status" value="1"/>
</dbReference>
<sequence>MDLADLVDPARTALCVVECQNGVVGPASSIPAVAAAVADADLLARLGTLAAVARSVGVRVVHCTFRSRADLWGGNRNSRLFAAARKSEVQQVEGTAAVEPAAELGFDADVDVVVSRSHGLSAASGTQLIPLLRNESVATVVVVGVSLNVAVPNTVFDLVNAGFQVVVPTDGSVATDADYGNRVLEHTLAHVSTLTDVTTLAGVWQR</sequence>
<dbReference type="PANTHER" id="PTHR43540">
    <property type="entry name" value="PEROXYUREIDOACRYLATE/UREIDOACRYLATE AMIDOHYDROLASE-RELATED"/>
    <property type="match status" value="1"/>
</dbReference>
<dbReference type="EMBL" id="UINC01001616">
    <property type="protein sequence ID" value="SUZ84999.1"/>
    <property type="molecule type" value="Genomic_DNA"/>
</dbReference>
<dbReference type="GO" id="GO:0016787">
    <property type="term" value="F:hydrolase activity"/>
    <property type="evidence" value="ECO:0007669"/>
    <property type="project" value="UniProtKB-KW"/>
</dbReference>
<feature type="domain" description="Isochorismatase-like" evidence="2">
    <location>
        <begin position="12"/>
        <end position="196"/>
    </location>
</feature>
<keyword evidence="1" id="KW-0378">Hydrolase</keyword>
<dbReference type="AlphaFoldDB" id="A0A381R2A2"/>
<organism evidence="3">
    <name type="scientific">marine metagenome</name>
    <dbReference type="NCBI Taxonomy" id="408172"/>
    <lineage>
        <taxon>unclassified sequences</taxon>
        <taxon>metagenomes</taxon>
        <taxon>ecological metagenomes</taxon>
    </lineage>
</organism>
<evidence type="ECO:0000313" key="3">
    <source>
        <dbReference type="EMBL" id="SUZ84999.1"/>
    </source>
</evidence>
<accession>A0A381R2A2</accession>
<proteinExistence type="predicted"/>
<evidence type="ECO:0000259" key="2">
    <source>
        <dbReference type="Pfam" id="PF00857"/>
    </source>
</evidence>
<gene>
    <name evidence="3" type="ORF">METZ01_LOCUS37853</name>
</gene>
<dbReference type="InterPro" id="IPR000868">
    <property type="entry name" value="Isochorismatase-like_dom"/>
</dbReference>